<proteinExistence type="predicted"/>
<feature type="compositionally biased region" description="Low complexity" evidence="1">
    <location>
        <begin position="466"/>
        <end position="477"/>
    </location>
</feature>
<evidence type="ECO:0000313" key="2">
    <source>
        <dbReference type="EMBL" id="KAB5592520.1"/>
    </source>
</evidence>
<dbReference type="Proteomes" id="UP000383932">
    <property type="component" value="Unassembled WGS sequence"/>
</dbReference>
<keyword evidence="3" id="KW-1185">Reference proteome</keyword>
<feature type="compositionally biased region" description="Basic and acidic residues" evidence="1">
    <location>
        <begin position="128"/>
        <end position="139"/>
    </location>
</feature>
<dbReference type="InterPro" id="IPR016181">
    <property type="entry name" value="Acyl_CoA_acyltransferase"/>
</dbReference>
<feature type="compositionally biased region" description="Acidic residues" evidence="1">
    <location>
        <begin position="199"/>
        <end position="219"/>
    </location>
</feature>
<evidence type="ECO:0000256" key="1">
    <source>
        <dbReference type="SAM" id="MobiDB-lite"/>
    </source>
</evidence>
<feature type="compositionally biased region" description="Basic residues" evidence="1">
    <location>
        <begin position="117"/>
        <end position="127"/>
    </location>
</feature>
<keyword evidence="2" id="KW-0808">Transferase</keyword>
<feature type="compositionally biased region" description="Basic residues" evidence="1">
    <location>
        <begin position="370"/>
        <end position="383"/>
    </location>
</feature>
<dbReference type="GO" id="GO:0016740">
    <property type="term" value="F:transferase activity"/>
    <property type="evidence" value="ECO:0007669"/>
    <property type="project" value="UniProtKB-KW"/>
</dbReference>
<feature type="compositionally biased region" description="Basic and acidic residues" evidence="1">
    <location>
        <begin position="342"/>
        <end position="359"/>
    </location>
</feature>
<feature type="compositionally biased region" description="Acidic residues" evidence="1">
    <location>
        <begin position="254"/>
        <end position="263"/>
    </location>
</feature>
<sequence>MFSTHIPSDCWTERLTVLDSGYLLSKKEGRTGTPERPLSALGARKAEYVFETVGLAPPARILQGHCREILIGGTLYFPDYISAATSITHEDVFETLRDIKLITGPDMSSNLGTPALPRKRGPGRPPRKPVEKDDGHGHEPSSPVVLPRKYSIRWDPAEVDAYVQNWERKGHLRLKPDRLKWVPYRLSRAPPAPQPPVDQDADLSESDDEPVSDGSEDLGDPVPPPQPPPAPTINVLVPRPKTRSKVPTSHPSDDEADADEDDDQHVTHSMTRRSRSRQSTQTPARFDTPERRSLRSTVLSRKSSLQSQLGIGRRGSPDDTPLGLRNRTRSLQLLRGEQTTPMRRETRGRARRDERHSDEELPPPPPSTRKSSRRGSPVHKRRRIESSPEPSPGASLGKRGSNGATNGQENGGSPDQDGPQSPLSPTPPTQLRAEAERERSVSLGSGMVYPDVRPTLPVTNGATDTAEAGGAPCAAEPEPACAFTDDGSPLTSVKEELTDDASEGVTLNGELYDEDALCDEDAEGEPDEDAQGEVDESLL</sequence>
<feature type="region of interest" description="Disordered" evidence="1">
    <location>
        <begin position="107"/>
        <end position="144"/>
    </location>
</feature>
<gene>
    <name evidence="2" type="ORF">CTheo_4052</name>
</gene>
<dbReference type="AlphaFoldDB" id="A0A5N5QL97"/>
<protein>
    <submittedName>
        <fullName evidence="2">MYST-like histone acetyltransferase</fullName>
    </submittedName>
</protein>
<feature type="region of interest" description="Disordered" evidence="1">
    <location>
        <begin position="186"/>
        <end position="477"/>
    </location>
</feature>
<organism evidence="2 3">
    <name type="scientific">Ceratobasidium theobromae</name>
    <dbReference type="NCBI Taxonomy" id="1582974"/>
    <lineage>
        <taxon>Eukaryota</taxon>
        <taxon>Fungi</taxon>
        <taxon>Dikarya</taxon>
        <taxon>Basidiomycota</taxon>
        <taxon>Agaricomycotina</taxon>
        <taxon>Agaricomycetes</taxon>
        <taxon>Cantharellales</taxon>
        <taxon>Ceratobasidiaceae</taxon>
        <taxon>Ceratobasidium</taxon>
    </lineage>
</organism>
<feature type="region of interest" description="Disordered" evidence="1">
    <location>
        <begin position="515"/>
        <end position="539"/>
    </location>
</feature>
<evidence type="ECO:0000313" key="3">
    <source>
        <dbReference type="Proteomes" id="UP000383932"/>
    </source>
</evidence>
<dbReference type="OrthoDB" id="787137at2759"/>
<name>A0A5N5QL97_9AGAM</name>
<feature type="compositionally biased region" description="Polar residues" evidence="1">
    <location>
        <begin position="402"/>
        <end position="413"/>
    </location>
</feature>
<comment type="caution">
    <text evidence="2">The sequence shown here is derived from an EMBL/GenBank/DDBJ whole genome shotgun (WGS) entry which is preliminary data.</text>
</comment>
<accession>A0A5N5QL97</accession>
<feature type="compositionally biased region" description="Pro residues" evidence="1">
    <location>
        <begin position="221"/>
        <end position="231"/>
    </location>
</feature>
<reference evidence="2 3" key="1">
    <citation type="journal article" date="2019" name="Fungal Biol. Biotechnol.">
        <title>Draft genome sequence of fastidious pathogen Ceratobasidium theobromae, which causes vascular-streak dieback in Theobroma cacao.</title>
        <authorList>
            <person name="Ali S.S."/>
            <person name="Asman A."/>
            <person name="Shao J."/>
            <person name="Firmansyah A.P."/>
            <person name="Susilo A.W."/>
            <person name="Rosmana A."/>
            <person name="McMahon P."/>
            <person name="Junaid M."/>
            <person name="Guest D."/>
            <person name="Kheng T.Y."/>
            <person name="Meinhardt L.W."/>
            <person name="Bailey B.A."/>
        </authorList>
    </citation>
    <scope>NUCLEOTIDE SEQUENCE [LARGE SCALE GENOMIC DNA]</scope>
    <source>
        <strain evidence="2 3">CT2</strain>
    </source>
</reference>
<dbReference type="EMBL" id="SSOP01000062">
    <property type="protein sequence ID" value="KAB5592520.1"/>
    <property type="molecule type" value="Genomic_DNA"/>
</dbReference>
<feature type="compositionally biased region" description="Polar residues" evidence="1">
    <location>
        <begin position="295"/>
        <end position="309"/>
    </location>
</feature>
<dbReference type="SUPFAM" id="SSF55729">
    <property type="entry name" value="Acyl-CoA N-acyltransferases (Nat)"/>
    <property type="match status" value="1"/>
</dbReference>